<feature type="compositionally biased region" description="Basic and acidic residues" evidence="1">
    <location>
        <begin position="1"/>
        <end position="41"/>
    </location>
</feature>
<name>A0A561XII2_ACIDE</name>
<dbReference type="Proteomes" id="UP000321485">
    <property type="component" value="Unassembled WGS sequence"/>
</dbReference>
<dbReference type="AlphaFoldDB" id="A0A561XII2"/>
<evidence type="ECO:0000313" key="3">
    <source>
        <dbReference type="Proteomes" id="UP000321485"/>
    </source>
</evidence>
<reference evidence="2 3" key="1">
    <citation type="journal article" date="2015" name="Stand. Genomic Sci.">
        <title>Genomic Encyclopedia of Bacterial and Archaeal Type Strains, Phase III: the genomes of soil and plant-associated and newly described type strains.</title>
        <authorList>
            <person name="Whitman W.B."/>
            <person name="Woyke T."/>
            <person name="Klenk H.P."/>
            <person name="Zhou Y."/>
            <person name="Lilburn T.G."/>
            <person name="Beck B.J."/>
            <person name="De Vos P."/>
            <person name="Vandamme P."/>
            <person name="Eisen J.A."/>
            <person name="Garrity G."/>
            <person name="Hugenholtz P."/>
            <person name="Kyrpides N.C."/>
        </authorList>
    </citation>
    <scope>NUCLEOTIDE SEQUENCE [LARGE SCALE GENOMIC DNA]</scope>
    <source>
        <strain evidence="2 3">DSM 64</strain>
    </source>
</reference>
<feature type="compositionally biased region" description="Basic and acidic residues" evidence="1">
    <location>
        <begin position="124"/>
        <end position="142"/>
    </location>
</feature>
<feature type="compositionally biased region" description="Low complexity" evidence="1">
    <location>
        <begin position="202"/>
        <end position="236"/>
    </location>
</feature>
<sequence>MGYRDSDDSNFSRHGMGRDADDMRFTERGDHQGYGSEDHRGSSPGGYRQEFENRNDRSDRYEQERNGHERYGQYGLNRSRGESQGYPRTGRESFGAYGPQGRSGYDNGPARQHQAWGAPYESQGFRDDEGRFASPYRDDERGQGGYGNAYGFTRNAPPAQQSRGHRDPDYQQWRDEQLRMLDDDYDSWRKERYQKFSDDFSQWRSTRTSGSSGQQQPGQQNQKGAGSQSASSTASGGNQGNTGKSKDAS</sequence>
<evidence type="ECO:0000313" key="2">
    <source>
        <dbReference type="EMBL" id="TWG35940.1"/>
    </source>
</evidence>
<accession>A0A561XII2</accession>
<feature type="region of interest" description="Disordered" evidence="1">
    <location>
        <begin position="1"/>
        <end position="175"/>
    </location>
</feature>
<feature type="compositionally biased region" description="Basic and acidic residues" evidence="1">
    <location>
        <begin position="164"/>
        <end position="175"/>
    </location>
</feature>
<dbReference type="GeneID" id="51112555"/>
<feature type="region of interest" description="Disordered" evidence="1">
    <location>
        <begin position="196"/>
        <end position="249"/>
    </location>
</feature>
<comment type="caution">
    <text evidence="2">The sequence shown here is derived from an EMBL/GenBank/DDBJ whole genome shotgun (WGS) entry which is preliminary data.</text>
</comment>
<gene>
    <name evidence="2" type="ORF">ATF69_3509</name>
</gene>
<evidence type="ECO:0000256" key="1">
    <source>
        <dbReference type="SAM" id="MobiDB-lite"/>
    </source>
</evidence>
<proteinExistence type="predicted"/>
<protein>
    <submittedName>
        <fullName evidence="2">Uncharacterized protein</fullName>
    </submittedName>
</protein>
<dbReference type="RefSeq" id="WP_146871761.1">
    <property type="nucleotide sequence ID" value="NZ_VJWE01000015.1"/>
</dbReference>
<organism evidence="2 3">
    <name type="scientific">Acidovorax delafieldii</name>
    <name type="common">Pseudomonas delafieldii</name>
    <dbReference type="NCBI Taxonomy" id="47920"/>
    <lineage>
        <taxon>Bacteria</taxon>
        <taxon>Pseudomonadati</taxon>
        <taxon>Pseudomonadota</taxon>
        <taxon>Betaproteobacteria</taxon>
        <taxon>Burkholderiales</taxon>
        <taxon>Comamonadaceae</taxon>
        <taxon>Acidovorax</taxon>
    </lineage>
</organism>
<feature type="compositionally biased region" description="Basic and acidic residues" evidence="1">
    <location>
        <begin position="49"/>
        <end position="71"/>
    </location>
</feature>
<dbReference type="EMBL" id="VJWE01000015">
    <property type="protein sequence ID" value="TWG35940.1"/>
    <property type="molecule type" value="Genomic_DNA"/>
</dbReference>